<dbReference type="EMBL" id="VFPQ01000002">
    <property type="protein sequence ID" value="TQM72553.1"/>
    <property type="molecule type" value="Genomic_DNA"/>
</dbReference>
<dbReference type="OrthoDB" id="6021932at2"/>
<feature type="compositionally biased region" description="Basic and acidic residues" evidence="1">
    <location>
        <begin position="36"/>
        <end position="46"/>
    </location>
</feature>
<feature type="compositionally biased region" description="Pro residues" evidence="1">
    <location>
        <begin position="261"/>
        <end position="275"/>
    </location>
</feature>
<feature type="compositionally biased region" description="Low complexity" evidence="1">
    <location>
        <begin position="302"/>
        <end position="315"/>
    </location>
</feature>
<feature type="compositionally biased region" description="Basic and acidic residues" evidence="1">
    <location>
        <begin position="355"/>
        <end position="365"/>
    </location>
</feature>
<feature type="region of interest" description="Disordered" evidence="1">
    <location>
        <begin position="228"/>
        <end position="433"/>
    </location>
</feature>
<evidence type="ECO:0000313" key="3">
    <source>
        <dbReference type="Proteomes" id="UP000319213"/>
    </source>
</evidence>
<comment type="caution">
    <text evidence="2">The sequence shown here is derived from an EMBL/GenBank/DDBJ whole genome shotgun (WGS) entry which is preliminary data.</text>
</comment>
<evidence type="ECO:0000256" key="1">
    <source>
        <dbReference type="SAM" id="MobiDB-lite"/>
    </source>
</evidence>
<keyword evidence="3" id="KW-1185">Reference proteome</keyword>
<protein>
    <submittedName>
        <fullName evidence="2">Uncharacterized protein</fullName>
    </submittedName>
</protein>
<organism evidence="2 3">
    <name type="scientific">Thermopolyspora flexuosa</name>
    <dbReference type="NCBI Taxonomy" id="103836"/>
    <lineage>
        <taxon>Bacteria</taxon>
        <taxon>Bacillati</taxon>
        <taxon>Actinomycetota</taxon>
        <taxon>Actinomycetes</taxon>
        <taxon>Streptosporangiales</taxon>
        <taxon>Streptosporangiaceae</taxon>
        <taxon>Thermopolyspora</taxon>
    </lineage>
</organism>
<reference evidence="2 3" key="1">
    <citation type="submission" date="2019-06" db="EMBL/GenBank/DDBJ databases">
        <title>Sequencing the genomes of 1000 actinobacteria strains.</title>
        <authorList>
            <person name="Klenk H.-P."/>
        </authorList>
    </citation>
    <scope>NUCLEOTIDE SEQUENCE [LARGE SCALE GENOMIC DNA]</scope>
    <source>
        <strain evidence="2 3">DSM 43186</strain>
    </source>
</reference>
<name>A0A543IPP8_9ACTN</name>
<dbReference type="RefSeq" id="WP_142262098.1">
    <property type="nucleotide sequence ID" value="NZ_BMPV01000002.1"/>
</dbReference>
<proteinExistence type="predicted"/>
<feature type="region of interest" description="Disordered" evidence="1">
    <location>
        <begin position="1"/>
        <end position="68"/>
    </location>
</feature>
<feature type="compositionally biased region" description="Basic and acidic residues" evidence="1">
    <location>
        <begin position="322"/>
        <end position="335"/>
    </location>
</feature>
<accession>A0A543IPP8</accession>
<sequence>MTADATRTEPRPAPAPDRTDVEGLHEGHAAGTWSPEEPRTRPRARADPWPPERAPRAAPPLEGRQVVPGGDRAAEADVLLDVPTLKVDEISLEVADLRARVSLNAEVLDLLRLHVGADVALGRVNLGIRGVEAQALLKVRLDNVAAIIRDVLRTIDNNPQLLENITGSVARAVGDVGTAAGHAVADLGSTAGQAVQRLVPESGASGEPGGVAGLVQGAGRAVGAVGGGLIRQTPLGDSATPAAPPSPGPVPTEQPQARPAPARPAPATARPPQPAPEQVAPGSPPAEPDTPDEPHEAASQRPVTEAAPRTAAPTTQVSSGETADRGESEEPHDADPGETCDLPDPEPAAGGATADDDRTEVRLQRPEPGPENAAAGPRRTEDEPGEAEAGPDDPGGPAHDEAPAATPPLGPALRDLGRAARRAGLRRLRSMVH</sequence>
<feature type="compositionally biased region" description="Basic residues" evidence="1">
    <location>
        <begin position="419"/>
        <end position="433"/>
    </location>
</feature>
<feature type="compositionally biased region" description="Pro residues" evidence="1">
    <location>
        <begin position="242"/>
        <end position="252"/>
    </location>
</feature>
<dbReference type="AlphaFoldDB" id="A0A543IPP8"/>
<dbReference type="Proteomes" id="UP000319213">
    <property type="component" value="Unassembled WGS sequence"/>
</dbReference>
<gene>
    <name evidence="2" type="ORF">FHX40_4700</name>
</gene>
<feature type="compositionally biased region" description="Basic and acidic residues" evidence="1">
    <location>
        <begin position="17"/>
        <end position="28"/>
    </location>
</feature>
<evidence type="ECO:0000313" key="2">
    <source>
        <dbReference type="EMBL" id="TQM72553.1"/>
    </source>
</evidence>
<feature type="compositionally biased region" description="Basic and acidic residues" evidence="1">
    <location>
        <begin position="1"/>
        <end position="10"/>
    </location>
</feature>